<dbReference type="GO" id="GO:0005829">
    <property type="term" value="C:cytosol"/>
    <property type="evidence" value="ECO:0007669"/>
    <property type="project" value="TreeGrafter"/>
</dbReference>
<protein>
    <recommendedName>
        <fullName evidence="12">DNA 3'-5' helicase</fullName>
        <ecNumber evidence="12">5.6.2.4</ecNumber>
    </recommendedName>
</protein>
<comment type="catalytic activity">
    <reaction evidence="13">
        <text>ATP + H2O = ADP + phosphate + H(+)</text>
        <dbReference type="Rhea" id="RHEA:13065"/>
        <dbReference type="ChEBI" id="CHEBI:15377"/>
        <dbReference type="ChEBI" id="CHEBI:15378"/>
        <dbReference type="ChEBI" id="CHEBI:30616"/>
        <dbReference type="ChEBI" id="CHEBI:43474"/>
        <dbReference type="ChEBI" id="CHEBI:456216"/>
        <dbReference type="EC" id="5.6.2.4"/>
    </reaction>
</comment>
<feature type="compositionally biased region" description="Low complexity" evidence="15">
    <location>
        <begin position="995"/>
        <end position="1007"/>
    </location>
</feature>
<dbReference type="Gene3D" id="3.90.320.10">
    <property type="match status" value="1"/>
</dbReference>
<reference evidence="18 19" key="1">
    <citation type="submission" date="2016-10" db="EMBL/GenBank/DDBJ databases">
        <authorList>
            <person name="de Groot N.N."/>
        </authorList>
    </citation>
    <scope>NUCLEOTIDE SEQUENCE [LARGE SCALE GENOMIC DNA]</scope>
    <source>
        <strain evidence="18 19">CGMCC 4.3491</strain>
    </source>
</reference>
<dbReference type="InterPro" id="IPR027417">
    <property type="entry name" value="P-loop_NTPase"/>
</dbReference>
<keyword evidence="2 14" id="KW-0547">Nucleotide-binding</keyword>
<evidence type="ECO:0000256" key="3">
    <source>
        <dbReference type="ARBA" id="ARBA00022763"/>
    </source>
</evidence>
<keyword evidence="10" id="KW-0413">Isomerase</keyword>
<proteinExistence type="predicted"/>
<dbReference type="EMBL" id="FNPZ01000007">
    <property type="protein sequence ID" value="SDZ52696.1"/>
    <property type="molecule type" value="Genomic_DNA"/>
</dbReference>
<evidence type="ECO:0000256" key="8">
    <source>
        <dbReference type="ARBA" id="ARBA00023125"/>
    </source>
</evidence>
<feature type="region of interest" description="Disordered" evidence="15">
    <location>
        <begin position="982"/>
        <end position="1010"/>
    </location>
</feature>
<evidence type="ECO:0000259" key="17">
    <source>
        <dbReference type="PROSITE" id="PS51217"/>
    </source>
</evidence>
<dbReference type="GO" id="GO:0043138">
    <property type="term" value="F:3'-5' DNA helicase activity"/>
    <property type="evidence" value="ECO:0007669"/>
    <property type="project" value="UniProtKB-EC"/>
</dbReference>
<dbReference type="Proteomes" id="UP000198891">
    <property type="component" value="Unassembled WGS sequence"/>
</dbReference>
<evidence type="ECO:0000256" key="4">
    <source>
        <dbReference type="ARBA" id="ARBA00022801"/>
    </source>
</evidence>
<dbReference type="GO" id="GO:0000725">
    <property type="term" value="P:recombinational repair"/>
    <property type="evidence" value="ECO:0007669"/>
    <property type="project" value="TreeGrafter"/>
</dbReference>
<evidence type="ECO:0000256" key="14">
    <source>
        <dbReference type="PROSITE-ProRule" id="PRU00560"/>
    </source>
</evidence>
<dbReference type="InterPro" id="IPR000212">
    <property type="entry name" value="DNA_helicase_UvrD/REP"/>
</dbReference>
<feature type="domain" description="UvrD-like helicase C-terminal" evidence="17">
    <location>
        <begin position="389"/>
        <end position="705"/>
    </location>
</feature>
<dbReference type="CDD" id="cd17932">
    <property type="entry name" value="DEXQc_UvrD"/>
    <property type="match status" value="1"/>
</dbReference>
<name>A0A1H3TR69_9MICO</name>
<dbReference type="InterPro" id="IPR038726">
    <property type="entry name" value="PDDEXK_AddAB-type"/>
</dbReference>
<keyword evidence="7 14" id="KW-0067">ATP-binding</keyword>
<dbReference type="GO" id="GO:0004527">
    <property type="term" value="F:exonuclease activity"/>
    <property type="evidence" value="ECO:0007669"/>
    <property type="project" value="UniProtKB-KW"/>
</dbReference>
<evidence type="ECO:0000256" key="6">
    <source>
        <dbReference type="ARBA" id="ARBA00022839"/>
    </source>
</evidence>
<evidence type="ECO:0000256" key="1">
    <source>
        <dbReference type="ARBA" id="ARBA00022722"/>
    </source>
</evidence>
<gene>
    <name evidence="18" type="ORF">SAMN05216554_4424</name>
</gene>
<dbReference type="InterPro" id="IPR014016">
    <property type="entry name" value="UvrD-like_ATP-bd"/>
</dbReference>
<keyword evidence="1" id="KW-0540">Nuclease</keyword>
<evidence type="ECO:0000256" key="12">
    <source>
        <dbReference type="ARBA" id="ARBA00034808"/>
    </source>
</evidence>
<keyword evidence="19" id="KW-1185">Reference proteome</keyword>
<dbReference type="SUPFAM" id="SSF52540">
    <property type="entry name" value="P-loop containing nucleoside triphosphate hydrolases"/>
    <property type="match status" value="1"/>
</dbReference>
<accession>A0A1H3TR69</accession>
<dbReference type="AlphaFoldDB" id="A0A1H3TR69"/>
<keyword evidence="4 14" id="KW-0378">Hydrolase</keyword>
<dbReference type="InterPro" id="IPR011604">
    <property type="entry name" value="PDDEXK-like_dom_sf"/>
</dbReference>
<dbReference type="PROSITE" id="PS51217">
    <property type="entry name" value="UVRD_HELICASE_CTER"/>
    <property type="match status" value="1"/>
</dbReference>
<sequence>MTDALFDLEALDDPEAFGALPRHPFGAREADGGAGDDADATLGPVEGARLSAVEIAERLGLPRPTEQQRAVIEAPLDPRIVVAGAGSGKTETMANRVVWLIANGLVGVPEVLGLTFTRKAAGELAERIRHRLKQLADAHLTELVFDPFDTPSIATYNAFANSIFRENAVVIGREGEAAVLSEASAWQLARKVVVSSADQRLLRVEKSVDVVTSAVLALSRALAENVVESAAVSRYAERFSALTELPLGSARLRGVPTELAKAVENVATLPLLLELADAYAAEKVRRGYVEYSDQIALALAIVEGTPRVVADYRDRYRVVLLDEYQDTSVVQTRLLSALFRSHPVMAVGDPHQSIYGWRGASAANLARFGADFDGNAHPFALSTSWRNPRLVLDAANALVEPLSATAGVPVEQLGPRPGVTRGTLEVSFTETVRDEAREVASWLEQQLAVRDAEGRRRSAALLCRSVKKVEPFTAALDERGIPYHVLGIGGLLGQPAVADLVSTLRVLYHPTAGPDLVRVLGGARWRIGTKDLMALRNLASWIAQRDHRFQKLDPSVSGQLRGSVVADEDRSIIDALDFLATASAEHGAVTGFSEAGLSRLRQAAAQFAYLRTRAGLGLVDYVDLVQQELLLDIEVLASPHAASGRASLDAFSEQLDSFLALDPAAGLGEFLAWLEEAEKRDRLEPRTEEPEPGTVQILTIHGSKGLEWDVVAIPRMVESELPGAPMSNLGWLGFGELPFDFRGDSAELPALAWRGLQGQNEFKPALECFKAANADHYAAEQRRLIYVAVTRARSDLLLSGSFWTTGVKKLRGPGQYLRELDEIGLVASGALPEATVHDENPLAESESWAAWPRDPLGARRPRVAAAASAVLAADPGASTPYDHDIELLLAERAALRGERMLDVPVRIPASRFKDYVSDPQAVVRALQRPMPERPFRATRLGTRFHSWVEERFRQQGGNSLIDLALVSGENLDLFDDESDAADDGFAVESGGGSGEAAAGSPEPSELPEQADERRFAELVATFEASEFADRQPVEVEVEIHLVLADRVVVCKIDAIFAEGDSFQVVDWKTGKAPADEADLELKQLQLALYRLAYARWKGIDVERVDAAFYFVADDEVVRPERLFSEAELVALIRDSLL</sequence>
<evidence type="ECO:0000313" key="19">
    <source>
        <dbReference type="Proteomes" id="UP000198891"/>
    </source>
</evidence>
<evidence type="ECO:0000256" key="11">
    <source>
        <dbReference type="ARBA" id="ARBA00034617"/>
    </source>
</evidence>
<feature type="domain" description="UvrD-like helicase ATP-binding" evidence="16">
    <location>
        <begin position="62"/>
        <end position="388"/>
    </location>
</feature>
<evidence type="ECO:0000256" key="15">
    <source>
        <dbReference type="SAM" id="MobiDB-lite"/>
    </source>
</evidence>
<evidence type="ECO:0000256" key="7">
    <source>
        <dbReference type="ARBA" id="ARBA00022840"/>
    </source>
</evidence>
<dbReference type="Gene3D" id="3.40.50.300">
    <property type="entry name" value="P-loop containing nucleotide triphosphate hydrolases"/>
    <property type="match status" value="4"/>
</dbReference>
<dbReference type="PANTHER" id="PTHR11070">
    <property type="entry name" value="UVRD / RECB / PCRA DNA HELICASE FAMILY MEMBER"/>
    <property type="match status" value="1"/>
</dbReference>
<feature type="region of interest" description="Disordered" evidence="15">
    <location>
        <begin position="20"/>
        <end position="41"/>
    </location>
</feature>
<keyword evidence="6" id="KW-0269">Exonuclease</keyword>
<dbReference type="STRING" id="381665.SAMN05216554_4424"/>
<feature type="binding site" evidence="14">
    <location>
        <begin position="83"/>
        <end position="90"/>
    </location>
    <ligand>
        <name>ATP</name>
        <dbReference type="ChEBI" id="CHEBI:30616"/>
    </ligand>
</feature>
<evidence type="ECO:0000256" key="13">
    <source>
        <dbReference type="ARBA" id="ARBA00048988"/>
    </source>
</evidence>
<evidence type="ECO:0000256" key="9">
    <source>
        <dbReference type="ARBA" id="ARBA00023204"/>
    </source>
</evidence>
<keyword evidence="9" id="KW-0234">DNA repair</keyword>
<evidence type="ECO:0000259" key="16">
    <source>
        <dbReference type="PROSITE" id="PS51198"/>
    </source>
</evidence>
<keyword evidence="8" id="KW-0238">DNA-binding</keyword>
<dbReference type="Pfam" id="PF13361">
    <property type="entry name" value="UvrD_C"/>
    <property type="match status" value="1"/>
</dbReference>
<dbReference type="GO" id="GO:0033202">
    <property type="term" value="C:DNA helicase complex"/>
    <property type="evidence" value="ECO:0007669"/>
    <property type="project" value="TreeGrafter"/>
</dbReference>
<dbReference type="InterPro" id="IPR014017">
    <property type="entry name" value="DNA_helicase_UvrD-like_C"/>
</dbReference>
<evidence type="ECO:0000256" key="2">
    <source>
        <dbReference type="ARBA" id="ARBA00022741"/>
    </source>
</evidence>
<evidence type="ECO:0000256" key="5">
    <source>
        <dbReference type="ARBA" id="ARBA00022806"/>
    </source>
</evidence>
<dbReference type="PROSITE" id="PS51198">
    <property type="entry name" value="UVRD_HELICASE_ATP_BIND"/>
    <property type="match status" value="1"/>
</dbReference>
<dbReference type="Pfam" id="PF00580">
    <property type="entry name" value="UvrD-helicase"/>
    <property type="match status" value="1"/>
</dbReference>
<keyword evidence="5 14" id="KW-0347">Helicase</keyword>
<dbReference type="PANTHER" id="PTHR11070:SF55">
    <property type="entry name" value="DNA 3'-5' HELICASE"/>
    <property type="match status" value="1"/>
</dbReference>
<keyword evidence="3" id="KW-0227">DNA damage</keyword>
<comment type="catalytic activity">
    <reaction evidence="11">
        <text>Couples ATP hydrolysis with the unwinding of duplex DNA by translocating in the 3'-5' direction.</text>
        <dbReference type="EC" id="5.6.2.4"/>
    </reaction>
</comment>
<evidence type="ECO:0000313" key="18">
    <source>
        <dbReference type="EMBL" id="SDZ52696.1"/>
    </source>
</evidence>
<dbReference type="Pfam" id="PF12705">
    <property type="entry name" value="PDDEXK_1"/>
    <property type="match status" value="1"/>
</dbReference>
<dbReference type="EC" id="5.6.2.4" evidence="12"/>
<dbReference type="GO" id="GO:0003677">
    <property type="term" value="F:DNA binding"/>
    <property type="evidence" value="ECO:0007669"/>
    <property type="project" value="UniProtKB-KW"/>
</dbReference>
<dbReference type="GO" id="GO:0005524">
    <property type="term" value="F:ATP binding"/>
    <property type="evidence" value="ECO:0007669"/>
    <property type="project" value="UniProtKB-UniRule"/>
</dbReference>
<dbReference type="RefSeq" id="WP_245741723.1">
    <property type="nucleotide sequence ID" value="NZ_FNPZ01000007.1"/>
</dbReference>
<organism evidence="18 19">
    <name type="scientific">Herbiconiux ginsengi</name>
    <dbReference type="NCBI Taxonomy" id="381665"/>
    <lineage>
        <taxon>Bacteria</taxon>
        <taxon>Bacillati</taxon>
        <taxon>Actinomycetota</taxon>
        <taxon>Actinomycetes</taxon>
        <taxon>Micrococcales</taxon>
        <taxon>Microbacteriaceae</taxon>
        <taxon>Herbiconiux</taxon>
    </lineage>
</organism>
<dbReference type="Gene3D" id="1.10.486.10">
    <property type="entry name" value="PCRA, domain 4"/>
    <property type="match status" value="1"/>
</dbReference>
<evidence type="ECO:0000256" key="10">
    <source>
        <dbReference type="ARBA" id="ARBA00023235"/>
    </source>
</evidence>